<keyword evidence="2" id="KW-1185">Reference proteome</keyword>
<proteinExistence type="predicted"/>
<name>A0A137P2Q5_CONC2</name>
<dbReference type="AlphaFoldDB" id="A0A137P2Q5"/>
<protein>
    <submittedName>
        <fullName evidence="1">Uncharacterized protein</fullName>
    </submittedName>
</protein>
<reference evidence="1 2" key="1">
    <citation type="journal article" date="2015" name="Genome Biol. Evol.">
        <title>Phylogenomic analyses indicate that early fungi evolved digesting cell walls of algal ancestors of land plants.</title>
        <authorList>
            <person name="Chang Y."/>
            <person name="Wang S."/>
            <person name="Sekimoto S."/>
            <person name="Aerts A.L."/>
            <person name="Choi C."/>
            <person name="Clum A."/>
            <person name="LaButti K.M."/>
            <person name="Lindquist E.A."/>
            <person name="Yee Ngan C."/>
            <person name="Ohm R.A."/>
            <person name="Salamov A.A."/>
            <person name="Grigoriev I.V."/>
            <person name="Spatafora J.W."/>
            <person name="Berbee M.L."/>
        </authorList>
    </citation>
    <scope>NUCLEOTIDE SEQUENCE [LARGE SCALE GENOMIC DNA]</scope>
    <source>
        <strain evidence="1 2">NRRL 28638</strain>
    </source>
</reference>
<evidence type="ECO:0000313" key="2">
    <source>
        <dbReference type="Proteomes" id="UP000070444"/>
    </source>
</evidence>
<sequence>MTYKPKYLKLKSRFEELKELKFRNLEELKTIRKKCHKLKMENSHLIAVLMNLRPDLQEESDVDEPPSEEETESN</sequence>
<dbReference type="EMBL" id="KQ964544">
    <property type="protein sequence ID" value="KXN69184.1"/>
    <property type="molecule type" value="Genomic_DNA"/>
</dbReference>
<gene>
    <name evidence="1" type="ORF">CONCODRAFT_79438</name>
</gene>
<evidence type="ECO:0000313" key="1">
    <source>
        <dbReference type="EMBL" id="KXN69184.1"/>
    </source>
</evidence>
<accession>A0A137P2Q5</accession>
<dbReference type="Proteomes" id="UP000070444">
    <property type="component" value="Unassembled WGS sequence"/>
</dbReference>
<organism evidence="1 2">
    <name type="scientific">Conidiobolus coronatus (strain ATCC 28846 / CBS 209.66 / NRRL 28638)</name>
    <name type="common">Delacroixia coronata</name>
    <dbReference type="NCBI Taxonomy" id="796925"/>
    <lineage>
        <taxon>Eukaryota</taxon>
        <taxon>Fungi</taxon>
        <taxon>Fungi incertae sedis</taxon>
        <taxon>Zoopagomycota</taxon>
        <taxon>Entomophthoromycotina</taxon>
        <taxon>Entomophthoromycetes</taxon>
        <taxon>Entomophthorales</taxon>
        <taxon>Ancylistaceae</taxon>
        <taxon>Conidiobolus</taxon>
    </lineage>
</organism>